<feature type="region of interest" description="Disordered" evidence="1">
    <location>
        <begin position="1"/>
        <end position="22"/>
    </location>
</feature>
<evidence type="ECO:0000313" key="4">
    <source>
        <dbReference type="EMBL" id="MET8431958.1"/>
    </source>
</evidence>
<keyword evidence="2" id="KW-1133">Transmembrane helix</keyword>
<dbReference type="InterPro" id="IPR018929">
    <property type="entry name" value="DUF2510"/>
</dbReference>
<proteinExistence type="predicted"/>
<sequence>MTEMSPPGWHTDPGYTGTGPVQERWWDGSRWTDQLRMPPAAVRRRRIRIGVGVTAGVVVLAAIAGGVLMLTDDSGRTKNTSSDAASPAPSLPGGQDGQGGRGGPGDGGRSPAPDQQQPQQPPSEDGYVTDVMSGVSLPVPDGWKGQSATIGASVSTGTYTCPADTSQKCERGGVFAAPAQALKITASTAEAAAKADISVNAKESYGGKAYGAISSHQQLKSEPVTVAGQKGYLVRWKVVTEKGDDGYVQSLVLPSPHSADMLVVVRSGFDISSKAPSLSVMDEITKGIKAASGTGSGSGKTA</sequence>
<feature type="transmembrane region" description="Helical" evidence="2">
    <location>
        <begin position="47"/>
        <end position="70"/>
    </location>
</feature>
<evidence type="ECO:0000256" key="2">
    <source>
        <dbReference type="SAM" id="Phobius"/>
    </source>
</evidence>
<name>A0ABV2U292_9ACTN</name>
<dbReference type="Pfam" id="PF10708">
    <property type="entry name" value="DUF2510"/>
    <property type="match status" value="1"/>
</dbReference>
<feature type="compositionally biased region" description="Gly residues" evidence="1">
    <location>
        <begin position="94"/>
        <end position="108"/>
    </location>
</feature>
<feature type="region of interest" description="Disordered" evidence="1">
    <location>
        <begin position="74"/>
        <end position="142"/>
    </location>
</feature>
<feature type="compositionally biased region" description="Low complexity" evidence="1">
    <location>
        <begin position="81"/>
        <end position="93"/>
    </location>
</feature>
<evidence type="ECO:0000259" key="3">
    <source>
        <dbReference type="Pfam" id="PF10708"/>
    </source>
</evidence>
<evidence type="ECO:0000313" key="5">
    <source>
        <dbReference type="Proteomes" id="UP001550044"/>
    </source>
</evidence>
<keyword evidence="2" id="KW-0812">Transmembrane</keyword>
<reference evidence="4 5" key="1">
    <citation type="submission" date="2024-06" db="EMBL/GenBank/DDBJ databases">
        <title>The Natural Products Discovery Center: Release of the First 8490 Sequenced Strains for Exploring Actinobacteria Biosynthetic Diversity.</title>
        <authorList>
            <person name="Kalkreuter E."/>
            <person name="Kautsar S.A."/>
            <person name="Yang D."/>
            <person name="Bader C.D."/>
            <person name="Teijaro C.N."/>
            <person name="Fluegel L."/>
            <person name="Davis C.M."/>
            <person name="Simpson J.R."/>
            <person name="Lauterbach L."/>
            <person name="Steele A.D."/>
            <person name="Gui C."/>
            <person name="Meng S."/>
            <person name="Li G."/>
            <person name="Viehrig K."/>
            <person name="Ye F."/>
            <person name="Su P."/>
            <person name="Kiefer A.F."/>
            <person name="Nichols A."/>
            <person name="Cepeda A.J."/>
            <person name="Yan W."/>
            <person name="Fan B."/>
            <person name="Jiang Y."/>
            <person name="Adhikari A."/>
            <person name="Zheng C.-J."/>
            <person name="Schuster L."/>
            <person name="Cowan T.M."/>
            <person name="Smanski M.J."/>
            <person name="Chevrette M.G."/>
            <person name="De Carvalho L.P.S."/>
            <person name="Shen B."/>
        </authorList>
    </citation>
    <scope>NUCLEOTIDE SEQUENCE [LARGE SCALE GENOMIC DNA]</scope>
    <source>
        <strain evidence="4 5">NPDC005137</strain>
    </source>
</reference>
<feature type="compositionally biased region" description="Low complexity" evidence="1">
    <location>
        <begin position="109"/>
        <end position="118"/>
    </location>
</feature>
<dbReference type="EMBL" id="JBEXIP010000002">
    <property type="protein sequence ID" value="MET8431958.1"/>
    <property type="molecule type" value="Genomic_DNA"/>
</dbReference>
<dbReference type="Proteomes" id="UP001550044">
    <property type="component" value="Unassembled WGS sequence"/>
</dbReference>
<dbReference type="RefSeq" id="WP_356669849.1">
    <property type="nucleotide sequence ID" value="NZ_JBEXEF010000013.1"/>
</dbReference>
<feature type="domain" description="DUF2510" evidence="3">
    <location>
        <begin position="7"/>
        <end position="42"/>
    </location>
</feature>
<keyword evidence="5" id="KW-1185">Reference proteome</keyword>
<organism evidence="4 5">
    <name type="scientific">Streptomyces sp. 900116325</name>
    <dbReference type="NCBI Taxonomy" id="3154295"/>
    <lineage>
        <taxon>Bacteria</taxon>
        <taxon>Bacillati</taxon>
        <taxon>Actinomycetota</taxon>
        <taxon>Actinomycetes</taxon>
        <taxon>Kitasatosporales</taxon>
        <taxon>Streptomycetaceae</taxon>
        <taxon>Streptomyces</taxon>
    </lineage>
</organism>
<comment type="caution">
    <text evidence="4">The sequence shown here is derived from an EMBL/GenBank/DDBJ whole genome shotgun (WGS) entry which is preliminary data.</text>
</comment>
<evidence type="ECO:0000256" key="1">
    <source>
        <dbReference type="SAM" id="MobiDB-lite"/>
    </source>
</evidence>
<protein>
    <submittedName>
        <fullName evidence="4">DUF2510 domain-containing protein</fullName>
    </submittedName>
</protein>
<gene>
    <name evidence="4" type="ORF">ABZV61_03970</name>
</gene>
<accession>A0ABV2U292</accession>
<keyword evidence="2" id="KW-0472">Membrane</keyword>